<dbReference type="EMBL" id="JBEDUW010000003">
    <property type="protein sequence ID" value="KAK9937144.1"/>
    <property type="molecule type" value="Genomic_DNA"/>
</dbReference>
<gene>
    <name evidence="2" type="ORF">M0R45_013953</name>
</gene>
<evidence type="ECO:0000256" key="1">
    <source>
        <dbReference type="SAM" id="MobiDB-lite"/>
    </source>
</evidence>
<feature type="region of interest" description="Disordered" evidence="1">
    <location>
        <begin position="1"/>
        <end position="51"/>
    </location>
</feature>
<protein>
    <submittedName>
        <fullName evidence="2">Uncharacterized protein</fullName>
    </submittedName>
</protein>
<dbReference type="AlphaFoldDB" id="A0AAW1XKV3"/>
<dbReference type="PANTHER" id="PTHR47213:SF1">
    <property type="entry name" value="OS07G0567300 PROTEIN"/>
    <property type="match status" value="1"/>
</dbReference>
<keyword evidence="3" id="KW-1185">Reference proteome</keyword>
<sequence>MLRSIRSRRPHRPPLRRLHLRRDLGSSPPPLRSLYSTLASPTSTTATNSHCPERRRGVIEFSPLRDGWGDWFDKKSDFLRRDKMFKSNLEALNPFAQPNASRP</sequence>
<evidence type="ECO:0000313" key="2">
    <source>
        <dbReference type="EMBL" id="KAK9937144.1"/>
    </source>
</evidence>
<dbReference type="PANTHER" id="PTHR47213">
    <property type="entry name" value="OS07G0567300 PROTEIN"/>
    <property type="match status" value="1"/>
</dbReference>
<evidence type="ECO:0000313" key="3">
    <source>
        <dbReference type="Proteomes" id="UP001457282"/>
    </source>
</evidence>
<organism evidence="2 3">
    <name type="scientific">Rubus argutus</name>
    <name type="common">Southern blackberry</name>
    <dbReference type="NCBI Taxonomy" id="59490"/>
    <lineage>
        <taxon>Eukaryota</taxon>
        <taxon>Viridiplantae</taxon>
        <taxon>Streptophyta</taxon>
        <taxon>Embryophyta</taxon>
        <taxon>Tracheophyta</taxon>
        <taxon>Spermatophyta</taxon>
        <taxon>Magnoliopsida</taxon>
        <taxon>eudicotyledons</taxon>
        <taxon>Gunneridae</taxon>
        <taxon>Pentapetalae</taxon>
        <taxon>rosids</taxon>
        <taxon>fabids</taxon>
        <taxon>Rosales</taxon>
        <taxon>Rosaceae</taxon>
        <taxon>Rosoideae</taxon>
        <taxon>Rosoideae incertae sedis</taxon>
        <taxon>Rubus</taxon>
    </lineage>
</organism>
<comment type="caution">
    <text evidence="2">The sequence shown here is derived from an EMBL/GenBank/DDBJ whole genome shotgun (WGS) entry which is preliminary data.</text>
</comment>
<feature type="compositionally biased region" description="Basic residues" evidence="1">
    <location>
        <begin position="1"/>
        <end position="20"/>
    </location>
</feature>
<dbReference type="Proteomes" id="UP001457282">
    <property type="component" value="Unassembled WGS sequence"/>
</dbReference>
<dbReference type="InterPro" id="IPR044789">
    <property type="entry name" value="Put_A1-4-GlycosylTfrase_plant"/>
</dbReference>
<accession>A0AAW1XKV3</accession>
<feature type="compositionally biased region" description="Low complexity" evidence="1">
    <location>
        <begin position="33"/>
        <end position="49"/>
    </location>
</feature>
<proteinExistence type="predicted"/>
<name>A0AAW1XKV3_RUBAR</name>
<reference evidence="2 3" key="1">
    <citation type="journal article" date="2023" name="G3 (Bethesda)">
        <title>A chromosome-length genome assembly and annotation of blackberry (Rubus argutus, cv. 'Hillquist').</title>
        <authorList>
            <person name="Bruna T."/>
            <person name="Aryal R."/>
            <person name="Dudchenko O."/>
            <person name="Sargent D.J."/>
            <person name="Mead D."/>
            <person name="Buti M."/>
            <person name="Cavallini A."/>
            <person name="Hytonen T."/>
            <person name="Andres J."/>
            <person name="Pham M."/>
            <person name="Weisz D."/>
            <person name="Mascagni F."/>
            <person name="Usai G."/>
            <person name="Natali L."/>
            <person name="Bassil N."/>
            <person name="Fernandez G.E."/>
            <person name="Lomsadze A."/>
            <person name="Armour M."/>
            <person name="Olukolu B."/>
            <person name="Poorten T."/>
            <person name="Britton C."/>
            <person name="Davik J."/>
            <person name="Ashrafi H."/>
            <person name="Aiden E.L."/>
            <person name="Borodovsky M."/>
            <person name="Worthington M."/>
        </authorList>
    </citation>
    <scope>NUCLEOTIDE SEQUENCE [LARGE SCALE GENOMIC DNA]</scope>
    <source>
        <strain evidence="2">PI 553951</strain>
    </source>
</reference>